<dbReference type="SUPFAM" id="SSF48295">
    <property type="entry name" value="TrpR-like"/>
    <property type="match status" value="1"/>
</dbReference>
<dbReference type="EMBL" id="JFHE01000049">
    <property type="protein sequence ID" value="KDR26825.1"/>
    <property type="molecule type" value="Genomic_DNA"/>
</dbReference>
<protein>
    <submittedName>
        <fullName evidence="1">Uncharacterized protein</fullName>
    </submittedName>
</protein>
<dbReference type="GO" id="GO:0043565">
    <property type="term" value="F:sequence-specific DNA binding"/>
    <property type="evidence" value="ECO:0007669"/>
    <property type="project" value="InterPro"/>
</dbReference>
<dbReference type="AlphaFoldDB" id="A0A069NEQ5"/>
<reference evidence="1 2" key="1">
    <citation type="submission" date="2014-03" db="EMBL/GenBank/DDBJ databases">
        <title>Draft Genome Sequences of Four Burkholderia Strains.</title>
        <authorList>
            <person name="Liu X.Y."/>
            <person name="Li C.X."/>
            <person name="Xu J.H."/>
        </authorList>
    </citation>
    <scope>NUCLEOTIDE SEQUENCE [LARGE SCALE GENOMIC DNA]</scope>
    <source>
        <strain evidence="1 2">R27</strain>
    </source>
</reference>
<dbReference type="InterPro" id="IPR010921">
    <property type="entry name" value="Trp_repressor/repl_initiator"/>
</dbReference>
<name>A0A069NEQ5_9BURK</name>
<evidence type="ECO:0000313" key="1">
    <source>
        <dbReference type="EMBL" id="KDR26825.1"/>
    </source>
</evidence>
<organism evidence="1 2">
    <name type="scientific">Caballeronia grimmiae</name>
    <dbReference type="NCBI Taxonomy" id="1071679"/>
    <lineage>
        <taxon>Bacteria</taxon>
        <taxon>Pseudomonadati</taxon>
        <taxon>Pseudomonadota</taxon>
        <taxon>Betaproteobacteria</taxon>
        <taxon>Burkholderiales</taxon>
        <taxon>Burkholderiaceae</taxon>
        <taxon>Caballeronia</taxon>
    </lineage>
</organism>
<dbReference type="Proteomes" id="UP000027439">
    <property type="component" value="Unassembled WGS sequence"/>
</dbReference>
<evidence type="ECO:0000313" key="2">
    <source>
        <dbReference type="Proteomes" id="UP000027439"/>
    </source>
</evidence>
<sequence length="172" mass="20012">MPSLPIGTCKYRERSTMEQCNMFSPLIERIDTEGSLRDECIANCDAPVLALVKSMNIRNSSFADESSVPIRCRMQTHQRRQTLTYNGQFPMRVIPPIPITTKTQRRAVARRLLRGDITMQDAALERGVSPVQVRDWLKELGYWEQYDALRKALSDLRRKRTRQARRAMRQMP</sequence>
<accession>A0A069NEQ5</accession>
<proteinExistence type="predicted"/>
<gene>
    <name evidence="1" type="ORF">BG57_24230</name>
</gene>
<comment type="caution">
    <text evidence="1">The sequence shown here is derived from an EMBL/GenBank/DDBJ whole genome shotgun (WGS) entry which is preliminary data.</text>
</comment>